<name>A0AAN9PPR9_CANGL</name>
<accession>A0AAN9PPR9</accession>
<gene>
    <name evidence="1" type="ORF">VNO77_43232</name>
</gene>
<dbReference type="AlphaFoldDB" id="A0AAN9PPR9"/>
<sequence>MNFVVSTLINKKRIRLVPILKRTTQFMIELVFNWAQVHLILTERREVLQKSSAGWHIKAEPAIPKDVENACKNIKPANIASSTAQYLEHDKN</sequence>
<proteinExistence type="predicted"/>
<organism evidence="1 2">
    <name type="scientific">Canavalia gladiata</name>
    <name type="common">Sword bean</name>
    <name type="synonym">Dolichos gladiatus</name>
    <dbReference type="NCBI Taxonomy" id="3824"/>
    <lineage>
        <taxon>Eukaryota</taxon>
        <taxon>Viridiplantae</taxon>
        <taxon>Streptophyta</taxon>
        <taxon>Embryophyta</taxon>
        <taxon>Tracheophyta</taxon>
        <taxon>Spermatophyta</taxon>
        <taxon>Magnoliopsida</taxon>
        <taxon>eudicotyledons</taxon>
        <taxon>Gunneridae</taxon>
        <taxon>Pentapetalae</taxon>
        <taxon>rosids</taxon>
        <taxon>fabids</taxon>
        <taxon>Fabales</taxon>
        <taxon>Fabaceae</taxon>
        <taxon>Papilionoideae</taxon>
        <taxon>50 kb inversion clade</taxon>
        <taxon>NPAAA clade</taxon>
        <taxon>indigoferoid/millettioid clade</taxon>
        <taxon>Phaseoleae</taxon>
        <taxon>Canavalia</taxon>
    </lineage>
</organism>
<evidence type="ECO:0000313" key="1">
    <source>
        <dbReference type="EMBL" id="KAK7305327.1"/>
    </source>
</evidence>
<comment type="caution">
    <text evidence="1">The sequence shown here is derived from an EMBL/GenBank/DDBJ whole genome shotgun (WGS) entry which is preliminary data.</text>
</comment>
<protein>
    <submittedName>
        <fullName evidence="1">Uncharacterized protein</fullName>
    </submittedName>
</protein>
<dbReference type="EMBL" id="JAYMYQ010000011">
    <property type="protein sequence ID" value="KAK7305327.1"/>
    <property type="molecule type" value="Genomic_DNA"/>
</dbReference>
<reference evidence="1 2" key="1">
    <citation type="submission" date="2024-01" db="EMBL/GenBank/DDBJ databases">
        <title>The genomes of 5 underutilized Papilionoideae crops provide insights into root nodulation and disease resistanc.</title>
        <authorList>
            <person name="Jiang F."/>
        </authorList>
    </citation>
    <scope>NUCLEOTIDE SEQUENCE [LARGE SCALE GENOMIC DNA]</scope>
    <source>
        <strain evidence="1">LVBAO_FW01</strain>
        <tissue evidence="1">Leaves</tissue>
    </source>
</reference>
<keyword evidence="2" id="KW-1185">Reference proteome</keyword>
<dbReference type="Proteomes" id="UP001367508">
    <property type="component" value="Unassembled WGS sequence"/>
</dbReference>
<evidence type="ECO:0000313" key="2">
    <source>
        <dbReference type="Proteomes" id="UP001367508"/>
    </source>
</evidence>